<gene>
    <name evidence="1" type="ORF">FHX76_000490</name>
</gene>
<dbReference type="AlphaFoldDB" id="A0A7X5QZF6"/>
<dbReference type="EMBL" id="JAAMOX010000001">
    <property type="protein sequence ID" value="NIH52622.1"/>
    <property type="molecule type" value="Genomic_DNA"/>
</dbReference>
<proteinExistence type="predicted"/>
<reference evidence="1 2" key="1">
    <citation type="submission" date="2020-02" db="EMBL/GenBank/DDBJ databases">
        <title>Sequencing the genomes of 1000 actinobacteria strains.</title>
        <authorList>
            <person name="Klenk H.-P."/>
        </authorList>
    </citation>
    <scope>NUCLEOTIDE SEQUENCE [LARGE SCALE GENOMIC DNA]</scope>
    <source>
        <strain evidence="1 2">DSM 27960</strain>
    </source>
</reference>
<evidence type="ECO:0000313" key="2">
    <source>
        <dbReference type="Proteomes" id="UP000541033"/>
    </source>
</evidence>
<dbReference type="RefSeq" id="WP_167147446.1">
    <property type="nucleotide sequence ID" value="NZ_JAAMOX010000001.1"/>
</dbReference>
<comment type="caution">
    <text evidence="1">The sequence shown here is derived from an EMBL/GenBank/DDBJ whole genome shotgun (WGS) entry which is preliminary data.</text>
</comment>
<dbReference type="Proteomes" id="UP000541033">
    <property type="component" value="Unassembled WGS sequence"/>
</dbReference>
<accession>A0A7X5QZF6</accession>
<name>A0A7X5QZF6_9MICO</name>
<keyword evidence="2" id="KW-1185">Reference proteome</keyword>
<sequence length="168" mass="18059">MSLTPPHCPTPRRRFALGTAVIASTVSVLGLSACGSASQTPLEYVQGHWTCDQTAKDGTPQGSHYIYVADNSWVTFIDGTVDGAKKIQYKLSEKSNSNFIQATTENGEPGWFMNFPASLPDDGVEFGVSATDEGGNLWGDFIGHRDGDTITMTVSALDDATWTCSRDD</sequence>
<organism evidence="1 2">
    <name type="scientific">Lysinibacter cavernae</name>
    <dbReference type="NCBI Taxonomy" id="1640652"/>
    <lineage>
        <taxon>Bacteria</taxon>
        <taxon>Bacillati</taxon>
        <taxon>Actinomycetota</taxon>
        <taxon>Actinomycetes</taxon>
        <taxon>Micrococcales</taxon>
        <taxon>Microbacteriaceae</taxon>
        <taxon>Lysinibacter</taxon>
    </lineage>
</organism>
<protein>
    <submittedName>
        <fullName evidence="1">Uncharacterized protein</fullName>
    </submittedName>
</protein>
<evidence type="ECO:0000313" key="1">
    <source>
        <dbReference type="EMBL" id="NIH52622.1"/>
    </source>
</evidence>